<reference evidence="3 4" key="1">
    <citation type="journal article" date="2016" name="Genome Announc.">
        <title>Draft Genome Sequence of 'Halomonas chromatireducens' Strain AGD 8-3, a Haloalkaliphilic Chromate- and Selenite-Reducing Gammaproteobacterium.</title>
        <authorList>
            <person name="Sharko F.S."/>
            <person name="Shapovalova A.A."/>
            <person name="Tsygankova S.V."/>
            <person name="Komova A.V."/>
            <person name="Boulygina E.S."/>
            <person name="Teslyuk A.B."/>
            <person name="Gotovtsev P.M."/>
            <person name="Namsaraev Z.B."/>
            <person name="Khijniak T.V."/>
            <person name="Nedoluzhko A.V."/>
            <person name="Vasilov R.G."/>
        </authorList>
    </citation>
    <scope>NUCLEOTIDE SEQUENCE [LARGE SCALE GENOMIC DNA]</scope>
    <source>
        <strain evidence="3 4">AGD 8-3</strain>
    </source>
</reference>
<keyword evidence="4" id="KW-1185">Reference proteome</keyword>
<dbReference type="CDD" id="cd00293">
    <property type="entry name" value="USP-like"/>
    <property type="match status" value="1"/>
</dbReference>
<dbReference type="RefSeq" id="WP_066450325.1">
    <property type="nucleotide sequence ID" value="NZ_CP014226.1"/>
</dbReference>
<name>A0A120JWE4_9GAMM</name>
<evidence type="ECO:0000313" key="3">
    <source>
        <dbReference type="EMBL" id="AMD01762.1"/>
    </source>
</evidence>
<comment type="similarity">
    <text evidence="1">Belongs to the universal stress protein A family.</text>
</comment>
<dbReference type="PRINTS" id="PR01438">
    <property type="entry name" value="UNVRSLSTRESS"/>
</dbReference>
<dbReference type="PANTHER" id="PTHR46268">
    <property type="entry name" value="STRESS RESPONSE PROTEIN NHAX"/>
    <property type="match status" value="1"/>
</dbReference>
<reference evidence="3 4" key="2">
    <citation type="submission" date="2016-02" db="EMBL/GenBank/DDBJ databases">
        <authorList>
            <person name="Wen L."/>
            <person name="He K."/>
            <person name="Yang H."/>
        </authorList>
    </citation>
    <scope>NUCLEOTIDE SEQUENCE [LARGE SCALE GENOMIC DNA]</scope>
    <source>
        <strain evidence="3 4">AGD 8-3</strain>
    </source>
</reference>
<dbReference type="Gene3D" id="3.40.50.620">
    <property type="entry name" value="HUPs"/>
    <property type="match status" value="1"/>
</dbReference>
<dbReference type="STRING" id="507626.LOKO_02709"/>
<accession>A0A120JWE4</accession>
<dbReference type="SUPFAM" id="SSF52402">
    <property type="entry name" value="Adenine nucleotide alpha hydrolases-like"/>
    <property type="match status" value="1"/>
</dbReference>
<dbReference type="Proteomes" id="UP000063387">
    <property type="component" value="Chromosome"/>
</dbReference>
<dbReference type="KEGG" id="hco:LOKO_02709"/>
<evidence type="ECO:0000313" key="4">
    <source>
        <dbReference type="Proteomes" id="UP000063387"/>
    </source>
</evidence>
<organism evidence="3 4">
    <name type="scientific">Halomonas chromatireducens</name>
    <dbReference type="NCBI Taxonomy" id="507626"/>
    <lineage>
        <taxon>Bacteria</taxon>
        <taxon>Pseudomonadati</taxon>
        <taxon>Pseudomonadota</taxon>
        <taxon>Gammaproteobacteria</taxon>
        <taxon>Oceanospirillales</taxon>
        <taxon>Halomonadaceae</taxon>
        <taxon>Halomonas</taxon>
    </lineage>
</organism>
<gene>
    <name evidence="3" type="ORF">LOKO_02709</name>
</gene>
<dbReference type="InterPro" id="IPR006016">
    <property type="entry name" value="UspA"/>
</dbReference>
<sequence>MFNTILVPVDGSENAKKALSVACQLANQADATLHILHIPEELSHETTLVWGIGAIAIEASRQERDDIGQQVVEKAAQAARDKGVTKVETAIGRGDPARSIISEAKTRGVEAIIMGSRGLSDLRGLVVGSVSHKVSHAAECTVITVR</sequence>
<protein>
    <submittedName>
        <fullName evidence="3">Putative universal stress protein</fullName>
    </submittedName>
</protein>
<dbReference type="EMBL" id="CP014226">
    <property type="protein sequence ID" value="AMD01762.1"/>
    <property type="molecule type" value="Genomic_DNA"/>
</dbReference>
<feature type="domain" description="UspA" evidence="2">
    <location>
        <begin position="1"/>
        <end position="146"/>
    </location>
</feature>
<dbReference type="PANTHER" id="PTHR46268:SF6">
    <property type="entry name" value="UNIVERSAL STRESS PROTEIN UP12"/>
    <property type="match status" value="1"/>
</dbReference>
<dbReference type="InterPro" id="IPR014729">
    <property type="entry name" value="Rossmann-like_a/b/a_fold"/>
</dbReference>
<evidence type="ECO:0000259" key="2">
    <source>
        <dbReference type="Pfam" id="PF00582"/>
    </source>
</evidence>
<dbReference type="OrthoDB" id="5795499at2"/>
<proteinExistence type="inferred from homology"/>
<dbReference type="InterPro" id="IPR006015">
    <property type="entry name" value="Universal_stress_UspA"/>
</dbReference>
<evidence type="ECO:0000256" key="1">
    <source>
        <dbReference type="ARBA" id="ARBA00008791"/>
    </source>
</evidence>
<dbReference type="AlphaFoldDB" id="A0A120JWE4"/>
<dbReference type="PATRIC" id="fig|507626.3.peg.2703"/>
<dbReference type="Pfam" id="PF00582">
    <property type="entry name" value="Usp"/>
    <property type="match status" value="1"/>
</dbReference>